<keyword evidence="1" id="KW-0812">Transmembrane</keyword>
<dbReference type="AlphaFoldDB" id="A0A376FRT4"/>
<evidence type="ECO:0000313" key="2">
    <source>
        <dbReference type="EMBL" id="STD34836.1"/>
    </source>
</evidence>
<accession>A0A376FRT4</accession>
<evidence type="ECO:0000256" key="1">
    <source>
        <dbReference type="SAM" id="Phobius"/>
    </source>
</evidence>
<protein>
    <submittedName>
        <fullName evidence="2">Uncharacterized protein</fullName>
    </submittedName>
</protein>
<proteinExistence type="predicted"/>
<name>A0A376FRT4_ECOLX</name>
<gene>
    <name evidence="2" type="ORF">NCTC11181_00533</name>
</gene>
<organism evidence="2 3">
    <name type="scientific">Escherichia coli</name>
    <dbReference type="NCBI Taxonomy" id="562"/>
    <lineage>
        <taxon>Bacteria</taxon>
        <taxon>Pseudomonadati</taxon>
        <taxon>Pseudomonadota</taxon>
        <taxon>Gammaproteobacteria</taxon>
        <taxon>Enterobacterales</taxon>
        <taxon>Enterobacteriaceae</taxon>
        <taxon>Escherichia</taxon>
    </lineage>
</organism>
<keyword evidence="1" id="KW-0472">Membrane</keyword>
<dbReference type="Proteomes" id="UP000254219">
    <property type="component" value="Unassembled WGS sequence"/>
</dbReference>
<evidence type="ECO:0000313" key="3">
    <source>
        <dbReference type="Proteomes" id="UP000254219"/>
    </source>
</evidence>
<reference evidence="2 3" key="1">
    <citation type="submission" date="2018-06" db="EMBL/GenBank/DDBJ databases">
        <authorList>
            <consortium name="Pathogen Informatics"/>
            <person name="Doyle S."/>
        </authorList>
    </citation>
    <scope>NUCLEOTIDE SEQUENCE [LARGE SCALE GENOMIC DNA]</scope>
    <source>
        <strain evidence="2 3">NCTC11181</strain>
    </source>
</reference>
<sequence>MGMAAHQHPVVRREPVLAEMLIRGWVGGMTVQPTRQIAAATVAAPEAEDLQGWVWMRLVMGAVVVGLLLTVVINPALVKMVL</sequence>
<keyword evidence="1" id="KW-1133">Transmembrane helix</keyword>
<feature type="transmembrane region" description="Helical" evidence="1">
    <location>
        <begin position="54"/>
        <end position="78"/>
    </location>
</feature>
<dbReference type="EMBL" id="UFYN01000002">
    <property type="protein sequence ID" value="STD34836.1"/>
    <property type="molecule type" value="Genomic_DNA"/>
</dbReference>